<evidence type="ECO:0000313" key="3">
    <source>
        <dbReference type="EMBL" id="QIZ10685.1"/>
    </source>
</evidence>
<feature type="compositionally biased region" description="Polar residues" evidence="1">
    <location>
        <begin position="40"/>
        <end position="56"/>
    </location>
</feature>
<feature type="transmembrane region" description="Helical" evidence="2">
    <location>
        <begin position="141"/>
        <end position="161"/>
    </location>
</feature>
<dbReference type="AlphaFoldDB" id="A0A6H1PB40"/>
<reference evidence="3 4" key="2">
    <citation type="submission" date="2020-04" db="EMBL/GenBank/DDBJ databases">
        <authorList>
            <person name="Fomenkov A."/>
            <person name="Anton B.P."/>
            <person name="Roberts R.J."/>
        </authorList>
    </citation>
    <scope>NUCLEOTIDE SEQUENCE [LARGE SCALE GENOMIC DNA]</scope>
    <source>
        <strain evidence="3 4">S2</strain>
    </source>
</reference>
<gene>
    <name evidence="3" type="ORF">HFZ78_31460</name>
</gene>
<organism evidence="3 4">
    <name type="scientific">Priestia megaterium</name>
    <name type="common">Bacillus megaterium</name>
    <dbReference type="NCBI Taxonomy" id="1404"/>
    <lineage>
        <taxon>Bacteria</taxon>
        <taxon>Bacillati</taxon>
        <taxon>Bacillota</taxon>
        <taxon>Bacilli</taxon>
        <taxon>Bacillales</taxon>
        <taxon>Bacillaceae</taxon>
        <taxon>Priestia</taxon>
    </lineage>
</organism>
<sequence length="177" mass="18705">MKSTRKAHLWIGLICSIFILIESITGLLMNEPWLIGQTQMEGNRGNFQPGQFNQGVGPQGATTNSSQTTGQTQSQNPASNQTQTNGQTQGQTGTNTTGQFPGRMGAGGPGGEGGASSITSIIRGLHEGKIGTTNVKWLVDLVALAMIFLTGSGIYLSLKVLKTDKKRKSRKNDGQVA</sequence>
<keyword evidence="2" id="KW-1133">Transmembrane helix</keyword>
<reference evidence="3 4" key="1">
    <citation type="submission" date="2020-04" db="EMBL/GenBank/DDBJ databases">
        <title>Genome-Wide Identification of 5-Methylcytosine Sites in Bacterial Genomes By High-Throughput Sequencing of MspJI Restriction Fragments.</title>
        <authorList>
            <person name="Wu V."/>
        </authorList>
    </citation>
    <scope>NUCLEOTIDE SEQUENCE [LARGE SCALE GENOMIC DNA]</scope>
    <source>
        <strain evidence="3 4">S2</strain>
    </source>
</reference>
<dbReference type="EMBL" id="CP051128">
    <property type="protein sequence ID" value="QIZ10685.1"/>
    <property type="molecule type" value="Genomic_DNA"/>
</dbReference>
<name>A0A6H1PB40_PRIMG</name>
<keyword evidence="2" id="KW-0812">Transmembrane</keyword>
<keyword evidence="2" id="KW-0472">Membrane</keyword>
<dbReference type="InterPro" id="IPR005625">
    <property type="entry name" value="PepSY-ass_TM"/>
</dbReference>
<dbReference type="Pfam" id="PF03929">
    <property type="entry name" value="PepSY_TM"/>
    <property type="match status" value="1"/>
</dbReference>
<accession>A0A6H1PB40</accession>
<feature type="compositionally biased region" description="Low complexity" evidence="1">
    <location>
        <begin position="59"/>
        <end position="103"/>
    </location>
</feature>
<protein>
    <submittedName>
        <fullName evidence="3">PepSY domain-containing protein</fullName>
    </submittedName>
</protein>
<feature type="transmembrane region" description="Helical" evidence="2">
    <location>
        <begin position="7"/>
        <end position="29"/>
    </location>
</feature>
<feature type="compositionally biased region" description="Gly residues" evidence="1">
    <location>
        <begin position="104"/>
        <end position="114"/>
    </location>
</feature>
<proteinExistence type="predicted"/>
<evidence type="ECO:0000256" key="2">
    <source>
        <dbReference type="SAM" id="Phobius"/>
    </source>
</evidence>
<feature type="region of interest" description="Disordered" evidence="1">
    <location>
        <begin position="40"/>
        <end position="115"/>
    </location>
</feature>
<evidence type="ECO:0000313" key="4">
    <source>
        <dbReference type="Proteomes" id="UP000501868"/>
    </source>
</evidence>
<evidence type="ECO:0000256" key="1">
    <source>
        <dbReference type="SAM" id="MobiDB-lite"/>
    </source>
</evidence>
<dbReference type="Proteomes" id="UP000501868">
    <property type="component" value="Chromosome"/>
</dbReference>